<dbReference type="AlphaFoldDB" id="A0A5B7HS37"/>
<gene>
    <name evidence="2" type="ORF">E2C01_068480</name>
</gene>
<proteinExistence type="predicted"/>
<protein>
    <submittedName>
        <fullName evidence="2">Uncharacterized protein</fullName>
    </submittedName>
</protein>
<keyword evidence="3" id="KW-1185">Reference proteome</keyword>
<feature type="region of interest" description="Disordered" evidence="1">
    <location>
        <begin position="1"/>
        <end position="30"/>
    </location>
</feature>
<comment type="caution">
    <text evidence="2">The sequence shown here is derived from an EMBL/GenBank/DDBJ whole genome shotgun (WGS) entry which is preliminary data.</text>
</comment>
<dbReference type="EMBL" id="VSRR010038296">
    <property type="protein sequence ID" value="MPC74132.1"/>
    <property type="molecule type" value="Genomic_DNA"/>
</dbReference>
<evidence type="ECO:0000256" key="1">
    <source>
        <dbReference type="SAM" id="MobiDB-lite"/>
    </source>
</evidence>
<evidence type="ECO:0000313" key="3">
    <source>
        <dbReference type="Proteomes" id="UP000324222"/>
    </source>
</evidence>
<feature type="compositionally biased region" description="Polar residues" evidence="1">
    <location>
        <begin position="1"/>
        <end position="10"/>
    </location>
</feature>
<name>A0A5B7HS37_PORTR</name>
<sequence length="114" mass="12279">MSSTTGQVVNETKPGVLSSFHPHKPRASPLADPLQISASVALRAAGTWTPEHLPQCPSILPPAAVALQVSSFTINSGDSTIKHDREALEVRDSGQHSETLCSLTKTIFQRPHRF</sequence>
<accession>A0A5B7HS37</accession>
<evidence type="ECO:0000313" key="2">
    <source>
        <dbReference type="EMBL" id="MPC74132.1"/>
    </source>
</evidence>
<reference evidence="2 3" key="1">
    <citation type="submission" date="2019-05" db="EMBL/GenBank/DDBJ databases">
        <title>Another draft genome of Portunus trituberculatus and its Hox gene families provides insights of decapod evolution.</title>
        <authorList>
            <person name="Jeong J.-H."/>
            <person name="Song I."/>
            <person name="Kim S."/>
            <person name="Choi T."/>
            <person name="Kim D."/>
            <person name="Ryu S."/>
            <person name="Kim W."/>
        </authorList>
    </citation>
    <scope>NUCLEOTIDE SEQUENCE [LARGE SCALE GENOMIC DNA]</scope>
    <source>
        <tissue evidence="2">Muscle</tissue>
    </source>
</reference>
<dbReference type="Proteomes" id="UP000324222">
    <property type="component" value="Unassembled WGS sequence"/>
</dbReference>
<organism evidence="2 3">
    <name type="scientific">Portunus trituberculatus</name>
    <name type="common">Swimming crab</name>
    <name type="synonym">Neptunus trituberculatus</name>
    <dbReference type="NCBI Taxonomy" id="210409"/>
    <lineage>
        <taxon>Eukaryota</taxon>
        <taxon>Metazoa</taxon>
        <taxon>Ecdysozoa</taxon>
        <taxon>Arthropoda</taxon>
        <taxon>Crustacea</taxon>
        <taxon>Multicrustacea</taxon>
        <taxon>Malacostraca</taxon>
        <taxon>Eumalacostraca</taxon>
        <taxon>Eucarida</taxon>
        <taxon>Decapoda</taxon>
        <taxon>Pleocyemata</taxon>
        <taxon>Brachyura</taxon>
        <taxon>Eubrachyura</taxon>
        <taxon>Portunoidea</taxon>
        <taxon>Portunidae</taxon>
        <taxon>Portuninae</taxon>
        <taxon>Portunus</taxon>
    </lineage>
</organism>